<comment type="similarity">
    <text evidence="1">Belongs to the carbohydrate kinase PfkB family.</text>
</comment>
<evidence type="ECO:0000313" key="6">
    <source>
        <dbReference type="Proteomes" id="UP001319080"/>
    </source>
</evidence>
<evidence type="ECO:0000256" key="2">
    <source>
        <dbReference type="ARBA" id="ARBA00022679"/>
    </source>
</evidence>
<gene>
    <name evidence="5" type="ORF">KK062_22635</name>
</gene>
<reference evidence="5 6" key="1">
    <citation type="submission" date="2021-05" db="EMBL/GenBank/DDBJ databases">
        <title>A Polyphasic approach of four new species of the genus Ohtaekwangia: Ohtaekwangia histidinii sp. nov., Ohtaekwangia cretensis sp. nov., Ohtaekwangia indiensis sp. nov., Ohtaekwangia reichenbachii sp. nov. from diverse environment.</title>
        <authorList>
            <person name="Octaviana S."/>
        </authorList>
    </citation>
    <scope>NUCLEOTIDE SEQUENCE [LARGE SCALE GENOMIC DNA]</scope>
    <source>
        <strain evidence="5 6">PWU5</strain>
    </source>
</reference>
<dbReference type="InterPro" id="IPR011611">
    <property type="entry name" value="PfkB_dom"/>
</dbReference>
<evidence type="ECO:0000313" key="5">
    <source>
        <dbReference type="EMBL" id="MBT1711057.1"/>
    </source>
</evidence>
<accession>A0AAP2GWP5</accession>
<dbReference type="InterPro" id="IPR029056">
    <property type="entry name" value="Ribokinase-like"/>
</dbReference>
<comment type="caution">
    <text evidence="5">The sequence shown here is derived from an EMBL/GenBank/DDBJ whole genome shotgun (WGS) entry which is preliminary data.</text>
</comment>
<dbReference type="Pfam" id="PF00294">
    <property type="entry name" value="PfkB"/>
    <property type="match status" value="1"/>
</dbReference>
<dbReference type="CDD" id="cd01166">
    <property type="entry name" value="KdgK"/>
    <property type="match status" value="1"/>
</dbReference>
<keyword evidence="3 5" id="KW-0418">Kinase</keyword>
<dbReference type="Gene3D" id="3.40.1190.20">
    <property type="match status" value="1"/>
</dbReference>
<dbReference type="Proteomes" id="UP001319080">
    <property type="component" value="Unassembled WGS sequence"/>
</dbReference>
<dbReference type="PANTHER" id="PTHR43320:SF2">
    <property type="entry name" value="2-DEHYDRO-3-DEOXYGLUCONOKINASE_2-DEHYDRO-3-DEOXYGALACTONOKINASE"/>
    <property type="match status" value="1"/>
</dbReference>
<dbReference type="GO" id="GO:0016301">
    <property type="term" value="F:kinase activity"/>
    <property type="evidence" value="ECO:0007669"/>
    <property type="project" value="UniProtKB-KW"/>
</dbReference>
<dbReference type="AlphaFoldDB" id="A0AAP2GWP5"/>
<dbReference type="PANTHER" id="PTHR43320">
    <property type="entry name" value="SUGAR KINASE"/>
    <property type="match status" value="1"/>
</dbReference>
<dbReference type="EMBL" id="JAHESE010000029">
    <property type="protein sequence ID" value="MBT1711057.1"/>
    <property type="molecule type" value="Genomic_DNA"/>
</dbReference>
<evidence type="ECO:0000256" key="3">
    <source>
        <dbReference type="ARBA" id="ARBA00022777"/>
    </source>
</evidence>
<sequence>MKNKVITLGEILLRLSTPGFARFTQAGSFQALYAGSEANVAASLCHFGIPAAHITRFPDNDLGKAAVQTLRRYGVDTQHIVFGPGRMAIYFLENGSMQRASRVIYDRFDSAFAHIERGMIDWDKVFADATWFHWTGITPALSQGAADVCQDAIAAAHRKGLTVSGDINYRRNLWQYGKTAQDIMPALITGTDIVVAGITDMENCAGITGASFEEACRAFMRAFSQVKKITTTLRDSVSSSHNRLTGMVWNGQSLVSSQPYELTHIVDRVGGGDAYMAGLIYGLLTQKSDADAVEFATAASTLKHSIEGDVNLVTVEEVEALVKGENVGKLLR</sequence>
<dbReference type="SUPFAM" id="SSF53613">
    <property type="entry name" value="Ribokinase-like"/>
    <property type="match status" value="1"/>
</dbReference>
<keyword evidence="6" id="KW-1185">Reference proteome</keyword>
<keyword evidence="2" id="KW-0808">Transferase</keyword>
<evidence type="ECO:0000259" key="4">
    <source>
        <dbReference type="Pfam" id="PF00294"/>
    </source>
</evidence>
<feature type="domain" description="Carbohydrate kinase PfkB" evidence="4">
    <location>
        <begin position="23"/>
        <end position="303"/>
    </location>
</feature>
<dbReference type="RefSeq" id="WP_254086633.1">
    <property type="nucleotide sequence ID" value="NZ_JAHESE010000029.1"/>
</dbReference>
<organism evidence="5 6">
    <name type="scientific">Dawidia cretensis</name>
    <dbReference type="NCBI Taxonomy" id="2782350"/>
    <lineage>
        <taxon>Bacteria</taxon>
        <taxon>Pseudomonadati</taxon>
        <taxon>Bacteroidota</taxon>
        <taxon>Cytophagia</taxon>
        <taxon>Cytophagales</taxon>
        <taxon>Chryseotaleaceae</taxon>
        <taxon>Dawidia</taxon>
    </lineage>
</organism>
<dbReference type="InterPro" id="IPR052700">
    <property type="entry name" value="Carb_kinase_PfkB-like"/>
</dbReference>
<proteinExistence type="inferred from homology"/>
<protein>
    <submittedName>
        <fullName evidence="5">Sugar kinase</fullName>
    </submittedName>
</protein>
<name>A0AAP2GWP5_9BACT</name>
<evidence type="ECO:0000256" key="1">
    <source>
        <dbReference type="ARBA" id="ARBA00010688"/>
    </source>
</evidence>